<evidence type="ECO:0000313" key="1">
    <source>
        <dbReference type="EMBL" id="KAF7349537.1"/>
    </source>
</evidence>
<proteinExistence type="predicted"/>
<reference evidence="1" key="1">
    <citation type="submission" date="2020-05" db="EMBL/GenBank/DDBJ databases">
        <title>Mycena genomes resolve the evolution of fungal bioluminescence.</title>
        <authorList>
            <person name="Tsai I.J."/>
        </authorList>
    </citation>
    <scope>NUCLEOTIDE SEQUENCE</scope>
    <source>
        <strain evidence="1">160909Yilan</strain>
    </source>
</reference>
<dbReference type="Proteomes" id="UP000623467">
    <property type="component" value="Unassembled WGS sequence"/>
</dbReference>
<evidence type="ECO:0000313" key="2">
    <source>
        <dbReference type="Proteomes" id="UP000623467"/>
    </source>
</evidence>
<keyword evidence="2" id="KW-1185">Reference proteome</keyword>
<gene>
    <name evidence="1" type="ORF">MSAN_01744100</name>
</gene>
<name>A0A8H6Y0B8_9AGAR</name>
<sequence>MSVGTLWCGAYRCAALGSRDLETPVLIWRGGSWYMRSRVPRFANMRGLGLHDLGRALLGGSRVVRVEVASGEGFSTSLRHDSDQVKSLVAGPSRALHSFLPPDRLLHTVDEPASHPPSSRPLPLVPIDQPPFIFPAAIGRRVYPQYHLHLHPESRRPIPRPGPSDFLRGVAPTASSSLHTLISTSLVPHTKLEEEGMHGLRIVGEYDDDHRPLDEYEHDSSSASFCSS</sequence>
<dbReference type="EMBL" id="JACAZH010000016">
    <property type="protein sequence ID" value="KAF7349537.1"/>
    <property type="molecule type" value="Genomic_DNA"/>
</dbReference>
<accession>A0A8H6Y0B8</accession>
<comment type="caution">
    <text evidence="1">The sequence shown here is derived from an EMBL/GenBank/DDBJ whole genome shotgun (WGS) entry which is preliminary data.</text>
</comment>
<dbReference type="AlphaFoldDB" id="A0A8H6Y0B8"/>
<organism evidence="1 2">
    <name type="scientific">Mycena sanguinolenta</name>
    <dbReference type="NCBI Taxonomy" id="230812"/>
    <lineage>
        <taxon>Eukaryota</taxon>
        <taxon>Fungi</taxon>
        <taxon>Dikarya</taxon>
        <taxon>Basidiomycota</taxon>
        <taxon>Agaricomycotina</taxon>
        <taxon>Agaricomycetes</taxon>
        <taxon>Agaricomycetidae</taxon>
        <taxon>Agaricales</taxon>
        <taxon>Marasmiineae</taxon>
        <taxon>Mycenaceae</taxon>
        <taxon>Mycena</taxon>
    </lineage>
</organism>
<protein>
    <submittedName>
        <fullName evidence="1">Uncharacterized protein</fullName>
    </submittedName>
</protein>